<dbReference type="InterPro" id="IPR013320">
    <property type="entry name" value="ConA-like_dom_sf"/>
</dbReference>
<sequence>LQCGSNLLAENDGEDAARFGIAEASHSRLTFEDDFLDVNQFKIEFSFRTVLPNGMLWVWANYNNYTHYFFLNIMNGLLQLQVQGQKEPKILVYKSNKLNDGKWHDISMLKQGQEILLKVDRNPAQYLKDVPNPKLVRKRIYIGGVISRHRKQFNLTIPSFSGCI</sequence>
<proteinExistence type="predicted"/>
<comment type="caution">
    <text evidence="1">Lacks conserved residue(s) required for the propagation of feature annotation.</text>
</comment>
<dbReference type="SUPFAM" id="SSF49899">
    <property type="entry name" value="Concanavalin A-like lectins/glucanases"/>
    <property type="match status" value="1"/>
</dbReference>
<dbReference type="PROSITE" id="PS50025">
    <property type="entry name" value="LAM_G_DOMAIN"/>
    <property type="match status" value="1"/>
</dbReference>
<protein>
    <submittedName>
        <fullName evidence="3">LAM_G_DOMAIN domain-containing protein</fullName>
    </submittedName>
</protein>
<dbReference type="SMART" id="SM00282">
    <property type="entry name" value="LamG"/>
    <property type="match status" value="1"/>
</dbReference>
<evidence type="ECO:0000313" key="3">
    <source>
        <dbReference type="WBParaSite" id="OFLC_0001167201-mRNA-1"/>
    </source>
</evidence>
<dbReference type="CDD" id="cd00110">
    <property type="entry name" value="LamG"/>
    <property type="match status" value="1"/>
</dbReference>
<dbReference type="Pfam" id="PF02210">
    <property type="entry name" value="Laminin_G_2"/>
    <property type="match status" value="1"/>
</dbReference>
<organism evidence="3">
    <name type="scientific">Onchocerca flexuosa</name>
    <dbReference type="NCBI Taxonomy" id="387005"/>
    <lineage>
        <taxon>Eukaryota</taxon>
        <taxon>Metazoa</taxon>
        <taxon>Ecdysozoa</taxon>
        <taxon>Nematoda</taxon>
        <taxon>Chromadorea</taxon>
        <taxon>Rhabditida</taxon>
        <taxon>Spirurina</taxon>
        <taxon>Spiruromorpha</taxon>
        <taxon>Filarioidea</taxon>
        <taxon>Onchocercidae</taxon>
        <taxon>Onchocerca</taxon>
    </lineage>
</organism>
<name>A0A183HW10_9BILA</name>
<dbReference type="InterPro" id="IPR001791">
    <property type="entry name" value="Laminin_G"/>
</dbReference>
<dbReference type="WBParaSite" id="OFLC_0001167201-mRNA-1">
    <property type="protein sequence ID" value="OFLC_0001167201-mRNA-1"/>
    <property type="gene ID" value="OFLC_0001167201"/>
</dbReference>
<accession>A0A183HW10</accession>
<dbReference type="STRING" id="387005.A0A183HW10"/>
<feature type="domain" description="Laminin G" evidence="2">
    <location>
        <begin position="18"/>
        <end position="164"/>
    </location>
</feature>
<dbReference type="Gene3D" id="2.60.120.200">
    <property type="match status" value="1"/>
</dbReference>
<evidence type="ECO:0000259" key="2">
    <source>
        <dbReference type="PROSITE" id="PS50025"/>
    </source>
</evidence>
<dbReference type="AlphaFoldDB" id="A0A183HW10"/>
<reference evidence="3" key="1">
    <citation type="submission" date="2016-06" db="UniProtKB">
        <authorList>
            <consortium name="WormBaseParasite"/>
        </authorList>
    </citation>
    <scope>IDENTIFICATION</scope>
</reference>
<evidence type="ECO:0000256" key="1">
    <source>
        <dbReference type="PROSITE-ProRule" id="PRU00122"/>
    </source>
</evidence>